<evidence type="ECO:0000313" key="1">
    <source>
        <dbReference type="EMBL" id="MEM5402060.1"/>
    </source>
</evidence>
<keyword evidence="2" id="KW-1185">Reference proteome</keyword>
<gene>
    <name evidence="1" type="ORF">VSR83_18480</name>
</gene>
<proteinExistence type="predicted"/>
<reference evidence="1" key="1">
    <citation type="submission" date="2024-01" db="EMBL/GenBank/DDBJ databases">
        <title>The diversity of rhizobia nodulating Mimosa spp. in eleven states of Brazil covering several biomes is determined by host plant, location, and edaphic factors.</title>
        <authorList>
            <person name="Rouws L."/>
            <person name="Barauna A."/>
            <person name="Beukes C."/>
            <person name="De Faria S.M."/>
            <person name="Gross E."/>
            <person name="Dos Reis Junior F.B."/>
            <person name="Simon M."/>
            <person name="Maluk M."/>
            <person name="Odee D.W."/>
            <person name="Kenicer G."/>
            <person name="Young J.P.W."/>
            <person name="Reis V.M."/>
            <person name="Zilli J."/>
            <person name="James E.K."/>
        </authorList>
    </citation>
    <scope>NUCLEOTIDE SEQUENCE</scope>
    <source>
        <strain evidence="1">JPY452</strain>
    </source>
</reference>
<dbReference type="Proteomes" id="UP001392318">
    <property type="component" value="Unassembled WGS sequence"/>
</dbReference>
<protein>
    <submittedName>
        <fullName evidence="1">Uncharacterized protein</fullName>
    </submittedName>
</protein>
<evidence type="ECO:0000313" key="2">
    <source>
        <dbReference type="Proteomes" id="UP001392318"/>
    </source>
</evidence>
<accession>A0ACC6RMK5</accession>
<sequence>MLRLRVPTEVIELRLDRVCDVFSNPADHIYVEQRCLRLDLLNVVRNDDTEASREIEFGVARIPGDPPRMRAFTLVHYPRAELLPAGLHIDAATRAI</sequence>
<name>A0ACC6RMK5_9BURK</name>
<comment type="caution">
    <text evidence="1">The sequence shown here is derived from an EMBL/GenBank/DDBJ whole genome shotgun (WGS) entry which is preliminary data.</text>
</comment>
<organism evidence="1 2">
    <name type="scientific">Paraburkholderia unamae</name>
    <dbReference type="NCBI Taxonomy" id="219649"/>
    <lineage>
        <taxon>Bacteria</taxon>
        <taxon>Pseudomonadati</taxon>
        <taxon>Pseudomonadota</taxon>
        <taxon>Betaproteobacteria</taxon>
        <taxon>Burkholderiales</taxon>
        <taxon>Burkholderiaceae</taxon>
        <taxon>Paraburkholderia</taxon>
    </lineage>
</organism>
<dbReference type="EMBL" id="JAYMRU010000013">
    <property type="protein sequence ID" value="MEM5402060.1"/>
    <property type="molecule type" value="Genomic_DNA"/>
</dbReference>